<feature type="active site" description="Nucleophile" evidence="7">
    <location>
        <position position="141"/>
    </location>
</feature>
<dbReference type="GO" id="GO:0071972">
    <property type="term" value="F:peptidoglycan L,D-transpeptidase activity"/>
    <property type="evidence" value="ECO:0007669"/>
    <property type="project" value="TreeGrafter"/>
</dbReference>
<feature type="active site" description="Proton donor/acceptor" evidence="7">
    <location>
        <position position="128"/>
    </location>
</feature>
<dbReference type="Pfam" id="PF03734">
    <property type="entry name" value="YkuD"/>
    <property type="match status" value="1"/>
</dbReference>
<dbReference type="GO" id="GO:0018104">
    <property type="term" value="P:peptidoglycan-protein cross-linking"/>
    <property type="evidence" value="ECO:0007669"/>
    <property type="project" value="TreeGrafter"/>
</dbReference>
<keyword evidence="4 7" id="KW-0133">Cell shape</keyword>
<comment type="similarity">
    <text evidence="2">Belongs to the YkuD family.</text>
</comment>
<dbReference type="AlphaFoldDB" id="A0A1W6MR32"/>
<keyword evidence="3" id="KW-0808">Transferase</keyword>
<dbReference type="Proteomes" id="UP000193978">
    <property type="component" value="Chromosome"/>
</dbReference>
<dbReference type="InterPro" id="IPR016915">
    <property type="entry name" value="UCP029342"/>
</dbReference>
<evidence type="ECO:0000313" key="9">
    <source>
        <dbReference type="EMBL" id="ARN80048.1"/>
    </source>
</evidence>
<evidence type="ECO:0000256" key="4">
    <source>
        <dbReference type="ARBA" id="ARBA00022960"/>
    </source>
</evidence>
<keyword evidence="6 7" id="KW-0961">Cell wall biogenesis/degradation</keyword>
<dbReference type="GO" id="GO:0005576">
    <property type="term" value="C:extracellular region"/>
    <property type="evidence" value="ECO:0007669"/>
    <property type="project" value="TreeGrafter"/>
</dbReference>
<dbReference type="PIRSF" id="PIRSF029342">
    <property type="entry name" value="UCP029342_ErfK/YbiS/YcfS/YnhG"/>
    <property type="match status" value="1"/>
</dbReference>
<dbReference type="GO" id="GO:0008360">
    <property type="term" value="P:regulation of cell shape"/>
    <property type="evidence" value="ECO:0007669"/>
    <property type="project" value="UniProtKB-UniRule"/>
</dbReference>
<reference evidence="9 10" key="1">
    <citation type="submission" date="2017-02" db="EMBL/GenBank/DDBJ databases">
        <authorList>
            <person name="Peterson S.W."/>
        </authorList>
    </citation>
    <scope>NUCLEOTIDE SEQUENCE [LARGE SCALE GENOMIC DNA]</scope>
    <source>
        <strain evidence="9 10">S285</strain>
    </source>
</reference>
<evidence type="ECO:0000256" key="6">
    <source>
        <dbReference type="ARBA" id="ARBA00023316"/>
    </source>
</evidence>
<dbReference type="KEGG" id="mbry:B1812_01960"/>
<protein>
    <submittedName>
        <fullName evidence="9">L,D-transpeptidase</fullName>
    </submittedName>
</protein>
<dbReference type="PANTHER" id="PTHR30582">
    <property type="entry name" value="L,D-TRANSPEPTIDASE"/>
    <property type="match status" value="1"/>
</dbReference>
<evidence type="ECO:0000256" key="1">
    <source>
        <dbReference type="ARBA" id="ARBA00004752"/>
    </source>
</evidence>
<name>A0A1W6MR32_9HYPH</name>
<dbReference type="PROSITE" id="PS52029">
    <property type="entry name" value="LD_TPASE"/>
    <property type="match status" value="1"/>
</dbReference>
<keyword evidence="5 7" id="KW-0573">Peptidoglycan synthesis</keyword>
<evidence type="ECO:0000256" key="3">
    <source>
        <dbReference type="ARBA" id="ARBA00022679"/>
    </source>
</evidence>
<evidence type="ECO:0000259" key="8">
    <source>
        <dbReference type="PROSITE" id="PS52029"/>
    </source>
</evidence>
<dbReference type="EMBL" id="CP019948">
    <property type="protein sequence ID" value="ARN80048.1"/>
    <property type="molecule type" value="Genomic_DNA"/>
</dbReference>
<dbReference type="PANTHER" id="PTHR30582:SF2">
    <property type="entry name" value="L,D-TRANSPEPTIDASE YCIB-RELATED"/>
    <property type="match status" value="1"/>
</dbReference>
<dbReference type="InterPro" id="IPR050979">
    <property type="entry name" value="LD-transpeptidase"/>
</dbReference>
<dbReference type="InterPro" id="IPR038063">
    <property type="entry name" value="Transpep_catalytic_dom"/>
</dbReference>
<dbReference type="SUPFAM" id="SSF141523">
    <property type="entry name" value="L,D-transpeptidase catalytic domain-like"/>
    <property type="match status" value="1"/>
</dbReference>
<dbReference type="UniPathway" id="UPA00219"/>
<sequence length="331" mass="35721">MTMSHCSRRMFLGGVIGAGAFVATPSAFGNEESEDISQLKPGQFTWRPELAPTGPVSIVVSLPQQRVHVYRNGIRIGVSTCSTGKAGHATPTGVFVVLQKDKNHRSSTYDDAPMPNMNRLTWSGVALHAGNLPGYPASHGCVRLPRKFSELLFGVTHLGTPVIIAGAHTDPWQLTHPGMVLSGYAEDEFQHVLAGLDGKKHPSDWSQAEDKPVISVVASSADHKIELIENDVVVATSSLALKGDEKLGSHVFVLNGADENAHGMQWTAITHHSEEGDLSRDENVLQRLRAEPSFVAALKQRMHPGMTMVLTDTPLTPDTRSGKDFVIVTTS</sequence>
<feature type="domain" description="L,D-TPase catalytic" evidence="8">
    <location>
        <begin position="56"/>
        <end position="165"/>
    </location>
</feature>
<proteinExistence type="inferred from homology"/>
<dbReference type="Gene3D" id="2.40.440.10">
    <property type="entry name" value="L,D-transpeptidase catalytic domain-like"/>
    <property type="match status" value="1"/>
</dbReference>
<evidence type="ECO:0000313" key="10">
    <source>
        <dbReference type="Proteomes" id="UP000193978"/>
    </source>
</evidence>
<dbReference type="GO" id="GO:0016740">
    <property type="term" value="F:transferase activity"/>
    <property type="evidence" value="ECO:0007669"/>
    <property type="project" value="UniProtKB-KW"/>
</dbReference>
<dbReference type="InterPro" id="IPR005490">
    <property type="entry name" value="LD_TPept_cat_dom"/>
</dbReference>
<evidence type="ECO:0000256" key="2">
    <source>
        <dbReference type="ARBA" id="ARBA00005992"/>
    </source>
</evidence>
<dbReference type="OrthoDB" id="463216at2"/>
<dbReference type="CDD" id="cd16913">
    <property type="entry name" value="YkuD_like"/>
    <property type="match status" value="1"/>
</dbReference>
<accession>A0A1W6MR32</accession>
<evidence type="ECO:0000256" key="5">
    <source>
        <dbReference type="ARBA" id="ARBA00022984"/>
    </source>
</evidence>
<dbReference type="STRING" id="655015.B1812_01960"/>
<dbReference type="GO" id="GO:0071555">
    <property type="term" value="P:cell wall organization"/>
    <property type="evidence" value="ECO:0007669"/>
    <property type="project" value="UniProtKB-UniRule"/>
</dbReference>
<dbReference type="NCBIfam" id="NF004785">
    <property type="entry name" value="PRK06132.1-2"/>
    <property type="match status" value="1"/>
</dbReference>
<evidence type="ECO:0000256" key="7">
    <source>
        <dbReference type="PROSITE-ProRule" id="PRU01373"/>
    </source>
</evidence>
<comment type="pathway">
    <text evidence="1 7">Cell wall biogenesis; peptidoglycan biosynthesis.</text>
</comment>
<gene>
    <name evidence="9" type="ORF">B1812_01960</name>
</gene>
<keyword evidence="10" id="KW-1185">Reference proteome</keyword>
<dbReference type="RefSeq" id="WP_085770104.1">
    <property type="nucleotide sequence ID" value="NZ_AP027149.1"/>
</dbReference>
<organism evidence="9 10">
    <name type="scientific">Methylocystis bryophila</name>
    <dbReference type="NCBI Taxonomy" id="655015"/>
    <lineage>
        <taxon>Bacteria</taxon>
        <taxon>Pseudomonadati</taxon>
        <taxon>Pseudomonadota</taxon>
        <taxon>Alphaproteobacteria</taxon>
        <taxon>Hyphomicrobiales</taxon>
        <taxon>Methylocystaceae</taxon>
        <taxon>Methylocystis</taxon>
    </lineage>
</organism>